<evidence type="ECO:0000256" key="1">
    <source>
        <dbReference type="SAM" id="MobiDB-lite"/>
    </source>
</evidence>
<comment type="caution">
    <text evidence="3">The sequence shown here is derived from an EMBL/GenBank/DDBJ whole genome shotgun (WGS) entry which is preliminary data.</text>
</comment>
<name>A0A1Y3BQM1_EURMA</name>
<protein>
    <submittedName>
        <fullName evidence="3">Uncharacterized protein</fullName>
    </submittedName>
</protein>
<sequence>MSSTYLNPYQLRDSTMYSSYPPRTPEEALCLQDRKWWAFLLSSICTFLAGIFIVLVYRLIEFLFSSSTPRNDHLKSGQQPQQQQHQQQSQHHSGSQQQQQQHQSHGSSGQIKFPNQETVGFFNQDLGWIAEAKDWAGELISGQSTTGRILVRKYILI</sequence>
<feature type="transmembrane region" description="Helical" evidence="2">
    <location>
        <begin position="36"/>
        <end position="60"/>
    </location>
</feature>
<reference evidence="3 4" key="1">
    <citation type="submission" date="2017-03" db="EMBL/GenBank/DDBJ databases">
        <title>Genome Survey of Euroglyphus maynei.</title>
        <authorList>
            <person name="Arlian L.G."/>
            <person name="Morgan M.S."/>
            <person name="Rider S.D."/>
        </authorList>
    </citation>
    <scope>NUCLEOTIDE SEQUENCE [LARGE SCALE GENOMIC DNA]</scope>
    <source>
        <strain evidence="3">Arlian Lab</strain>
        <tissue evidence="3">Whole body</tissue>
    </source>
</reference>
<evidence type="ECO:0000313" key="4">
    <source>
        <dbReference type="Proteomes" id="UP000194236"/>
    </source>
</evidence>
<organism evidence="3 4">
    <name type="scientific">Euroglyphus maynei</name>
    <name type="common">Mayne's house dust mite</name>
    <dbReference type="NCBI Taxonomy" id="6958"/>
    <lineage>
        <taxon>Eukaryota</taxon>
        <taxon>Metazoa</taxon>
        <taxon>Ecdysozoa</taxon>
        <taxon>Arthropoda</taxon>
        <taxon>Chelicerata</taxon>
        <taxon>Arachnida</taxon>
        <taxon>Acari</taxon>
        <taxon>Acariformes</taxon>
        <taxon>Sarcoptiformes</taxon>
        <taxon>Astigmata</taxon>
        <taxon>Psoroptidia</taxon>
        <taxon>Analgoidea</taxon>
        <taxon>Pyroglyphidae</taxon>
        <taxon>Pyroglyphinae</taxon>
        <taxon>Euroglyphus</taxon>
    </lineage>
</organism>
<evidence type="ECO:0000256" key="2">
    <source>
        <dbReference type="SAM" id="Phobius"/>
    </source>
</evidence>
<accession>A0A1Y3BQM1</accession>
<keyword evidence="4" id="KW-1185">Reference proteome</keyword>
<feature type="compositionally biased region" description="Low complexity" evidence="1">
    <location>
        <begin position="76"/>
        <end position="110"/>
    </location>
</feature>
<keyword evidence="2" id="KW-1133">Transmembrane helix</keyword>
<evidence type="ECO:0000313" key="3">
    <source>
        <dbReference type="EMBL" id="OTF82334.1"/>
    </source>
</evidence>
<proteinExistence type="predicted"/>
<gene>
    <name evidence="3" type="ORF">BLA29_010216</name>
</gene>
<dbReference type="Proteomes" id="UP000194236">
    <property type="component" value="Unassembled WGS sequence"/>
</dbReference>
<dbReference type="EMBL" id="MUJZ01008958">
    <property type="protein sequence ID" value="OTF82334.1"/>
    <property type="molecule type" value="Genomic_DNA"/>
</dbReference>
<keyword evidence="2" id="KW-0812">Transmembrane</keyword>
<feature type="region of interest" description="Disordered" evidence="1">
    <location>
        <begin position="71"/>
        <end position="110"/>
    </location>
</feature>
<dbReference type="OrthoDB" id="10035564at2759"/>
<dbReference type="AlphaFoldDB" id="A0A1Y3BQM1"/>
<keyword evidence="2" id="KW-0472">Membrane</keyword>